<dbReference type="InterPro" id="IPR011527">
    <property type="entry name" value="ABC1_TM_dom"/>
</dbReference>
<keyword evidence="3" id="KW-0813">Transport</keyword>
<dbReference type="InterPro" id="IPR017871">
    <property type="entry name" value="ABC_transporter-like_CS"/>
</dbReference>
<comment type="catalytic activity">
    <reaction evidence="11">
        <text>leukotriene C4(in) + ATP + H2O = leukotriene C4(out) + ADP + phosphate + H(+)</text>
        <dbReference type="Rhea" id="RHEA:38963"/>
        <dbReference type="ChEBI" id="CHEBI:15377"/>
        <dbReference type="ChEBI" id="CHEBI:15378"/>
        <dbReference type="ChEBI" id="CHEBI:30616"/>
        <dbReference type="ChEBI" id="CHEBI:43474"/>
        <dbReference type="ChEBI" id="CHEBI:57973"/>
        <dbReference type="ChEBI" id="CHEBI:456216"/>
    </reaction>
    <physiologicalReaction direction="left-to-right" evidence="11">
        <dbReference type="Rhea" id="RHEA:38964"/>
    </physiologicalReaction>
</comment>
<feature type="transmembrane region" description="Helical" evidence="12">
    <location>
        <begin position="1001"/>
        <end position="1028"/>
    </location>
</feature>
<dbReference type="PROSITE" id="PS50893">
    <property type="entry name" value="ABC_TRANSPORTER_2"/>
    <property type="match status" value="2"/>
</dbReference>
<keyword evidence="8 12" id="KW-1133">Transmembrane helix</keyword>
<dbReference type="EMBL" id="NEDP02000656">
    <property type="protein sequence ID" value="OWF55505.1"/>
    <property type="molecule type" value="Genomic_DNA"/>
</dbReference>
<feature type="transmembrane region" description="Helical" evidence="12">
    <location>
        <begin position="381"/>
        <end position="402"/>
    </location>
</feature>
<evidence type="ECO:0000256" key="10">
    <source>
        <dbReference type="ARBA" id="ARBA00024220"/>
    </source>
</evidence>
<feature type="transmembrane region" description="Helical" evidence="12">
    <location>
        <begin position="1142"/>
        <end position="1159"/>
    </location>
</feature>
<dbReference type="SMART" id="SM00382">
    <property type="entry name" value="AAA"/>
    <property type="match status" value="2"/>
</dbReference>
<feature type="transmembrane region" description="Helical" evidence="12">
    <location>
        <begin position="563"/>
        <end position="592"/>
    </location>
</feature>
<feature type="transmembrane region" description="Helical" evidence="12">
    <location>
        <begin position="1165"/>
        <end position="1183"/>
    </location>
</feature>
<name>A0A210R3H5_MIZYE</name>
<dbReference type="SUPFAM" id="SSF90123">
    <property type="entry name" value="ABC transporter transmembrane region"/>
    <property type="match status" value="2"/>
</dbReference>
<dbReference type="GO" id="GO:0005524">
    <property type="term" value="F:ATP binding"/>
    <property type="evidence" value="ECO:0007669"/>
    <property type="project" value="UniProtKB-KW"/>
</dbReference>
<evidence type="ECO:0000256" key="12">
    <source>
        <dbReference type="SAM" id="Phobius"/>
    </source>
</evidence>
<feature type="domain" description="ABC transmembrane type-1" evidence="14">
    <location>
        <begin position="348"/>
        <end position="629"/>
    </location>
</feature>
<keyword evidence="4 12" id="KW-0812">Transmembrane</keyword>
<dbReference type="InterPro" id="IPR036640">
    <property type="entry name" value="ABC1_TM_sf"/>
</dbReference>
<feature type="transmembrane region" description="Helical" evidence="12">
    <location>
        <begin position="1062"/>
        <end position="1088"/>
    </location>
</feature>
<evidence type="ECO:0000313" key="16">
    <source>
        <dbReference type="Proteomes" id="UP000242188"/>
    </source>
</evidence>
<feature type="transmembrane region" description="Helical" evidence="12">
    <location>
        <begin position="151"/>
        <end position="174"/>
    </location>
</feature>
<dbReference type="STRING" id="6573.A0A210R3H5"/>
<feature type="transmembrane region" description="Helical" evidence="12">
    <location>
        <begin position="486"/>
        <end position="507"/>
    </location>
</feature>
<proteinExistence type="inferred from homology"/>
<dbReference type="CDD" id="cd18595">
    <property type="entry name" value="ABC_6TM_MRP1_2_3_6_D1_like"/>
    <property type="match status" value="1"/>
</dbReference>
<evidence type="ECO:0000259" key="13">
    <source>
        <dbReference type="PROSITE" id="PS50893"/>
    </source>
</evidence>
<dbReference type="CDD" id="cd03244">
    <property type="entry name" value="ABCC_MRP_domain2"/>
    <property type="match status" value="1"/>
</dbReference>
<evidence type="ECO:0000256" key="1">
    <source>
        <dbReference type="ARBA" id="ARBA00004128"/>
    </source>
</evidence>
<evidence type="ECO:0000259" key="14">
    <source>
        <dbReference type="PROSITE" id="PS50929"/>
    </source>
</evidence>
<dbReference type="InterPro" id="IPR003593">
    <property type="entry name" value="AAA+_ATPase"/>
</dbReference>
<dbReference type="InterPro" id="IPR003439">
    <property type="entry name" value="ABC_transporter-like_ATP-bd"/>
</dbReference>
<keyword evidence="7" id="KW-0067">ATP-binding</keyword>
<comment type="caution">
    <text evidence="15">The sequence shown here is derived from an EMBL/GenBank/DDBJ whole genome shotgun (WGS) entry which is preliminary data.</text>
</comment>
<keyword evidence="5" id="KW-0677">Repeat</keyword>
<dbReference type="FunFam" id="3.40.50.300:FF:000074">
    <property type="entry name" value="Multidrug resistance-associated protein 5 isoform 1"/>
    <property type="match status" value="1"/>
</dbReference>
<feature type="transmembrane region" description="Helical" evidence="12">
    <location>
        <begin position="78"/>
        <end position="99"/>
    </location>
</feature>
<keyword evidence="16" id="KW-1185">Reference proteome</keyword>
<evidence type="ECO:0000256" key="5">
    <source>
        <dbReference type="ARBA" id="ARBA00022737"/>
    </source>
</evidence>
<evidence type="ECO:0000256" key="11">
    <source>
        <dbReference type="ARBA" id="ARBA00047523"/>
    </source>
</evidence>
<dbReference type="Pfam" id="PF24357">
    <property type="entry name" value="TMD0_ABC"/>
    <property type="match status" value="1"/>
</dbReference>
<dbReference type="InterPro" id="IPR056227">
    <property type="entry name" value="TMD0_ABC"/>
</dbReference>
<keyword evidence="9 12" id="KW-0472">Membrane</keyword>
<feature type="transmembrane region" description="Helical" evidence="12">
    <location>
        <begin position="1255"/>
        <end position="1273"/>
    </location>
</feature>
<dbReference type="Pfam" id="PF00664">
    <property type="entry name" value="ABC_membrane"/>
    <property type="match status" value="2"/>
</dbReference>
<feature type="transmembrane region" description="Helical" evidence="12">
    <location>
        <begin position="612"/>
        <end position="628"/>
    </location>
</feature>
<dbReference type="GO" id="GO:0016887">
    <property type="term" value="F:ATP hydrolysis activity"/>
    <property type="evidence" value="ECO:0007669"/>
    <property type="project" value="InterPro"/>
</dbReference>
<feature type="domain" description="ABC transporter" evidence="13">
    <location>
        <begin position="1341"/>
        <end position="1575"/>
    </location>
</feature>
<evidence type="ECO:0000256" key="6">
    <source>
        <dbReference type="ARBA" id="ARBA00022741"/>
    </source>
</evidence>
<dbReference type="GO" id="GO:0005774">
    <property type="term" value="C:vacuolar membrane"/>
    <property type="evidence" value="ECO:0007669"/>
    <property type="project" value="UniProtKB-SubCell"/>
</dbReference>
<dbReference type="Proteomes" id="UP000242188">
    <property type="component" value="Unassembled WGS sequence"/>
</dbReference>
<dbReference type="Gene3D" id="1.20.1560.10">
    <property type="entry name" value="ABC transporter type 1, transmembrane domain"/>
    <property type="match status" value="2"/>
</dbReference>
<dbReference type="PANTHER" id="PTHR24223:SF443">
    <property type="entry name" value="MULTIDRUG-RESISTANCE LIKE PROTEIN 1, ISOFORM I"/>
    <property type="match status" value="1"/>
</dbReference>
<protein>
    <recommendedName>
        <fullName evidence="10">ABC-type glutathione-S-conjugate transporter</fullName>
        <ecNumber evidence="10">7.6.2.3</ecNumber>
    </recommendedName>
</protein>
<dbReference type="CDD" id="cd18603">
    <property type="entry name" value="ABC_6TM_MRP1_2_3_6_D2_like"/>
    <property type="match status" value="1"/>
</dbReference>
<evidence type="ECO:0000256" key="2">
    <source>
        <dbReference type="ARBA" id="ARBA00009726"/>
    </source>
</evidence>
<feature type="domain" description="ABC transporter" evidence="13">
    <location>
        <begin position="661"/>
        <end position="886"/>
    </location>
</feature>
<comment type="similarity">
    <text evidence="2">Belongs to the ABC transporter superfamily. ABCC family. Conjugate transporter (TC 3.A.1.208) subfamily.</text>
</comment>
<dbReference type="FunFam" id="3.40.50.300:FF:000293">
    <property type="entry name" value="ATP binding cassette subfamily C member 1"/>
    <property type="match status" value="1"/>
</dbReference>
<dbReference type="Pfam" id="PF00005">
    <property type="entry name" value="ABC_tran"/>
    <property type="match status" value="2"/>
</dbReference>
<dbReference type="OrthoDB" id="10315647at2759"/>
<feature type="transmembrane region" description="Helical" evidence="12">
    <location>
        <begin position="408"/>
        <end position="425"/>
    </location>
</feature>
<sequence length="1590" mass="178740">MTVESVVDDGNVYLFEDICGDSPFWTPDVLSSEAPKFTACFQTTILQWIPFIWICLALPVYVVVIFRRPPEVRLPLTSFSIAKSVLCLALVILTIAQALSVNRNGPGCEQRNVTSTSYYLGYGLTSVSLVIVGVFIQLVRRWGVISSAVIYAYWILLLVCSIIPLQSTLSYELFCSNSNVVYHIFYFVMILVQTILHSFADKRSSRDYENQQRCPDVDVSSLSNLVYAWMTPTVIKAYKKKIAIYDLWTQSERLKCNNTVSELQLTWNKELRRLINLHRQNKRTKIQTHQNGSSHNGHVMGEETPLLASGSSRKSHHLLEDDESLPLKPSLYRTLIKTYGLLWLQCNLMKVVSDLCLLSQPILIKYIVLYVGNRGKPGYPVWNGVLLAFLFFAASQANTFIYNASLHLVLTLALRVKSALVGTIYRKALKMGNTVKRDYTVGQIVNLMSVDCQRIQDSVIFFNYMIPFVTSLAVSLYEIWDAVNESIVYCLIVAVIFISLNIIFGRFQQRYQIGLMQSKSSRMKLFNEVLGGIKVLKMYAWESIFGKKLLSIREKELGFLRKYAVVTSFTVTLSTQSPFLLSTVVFLGYVLAKPSQYLDAATAFQVVSVVNFLRYPISFVPYVITAIIQSRVSVGRIQQFLWSEDLNTDTVHRVTEAVHAVSVENASFTWDPELPIQTLRSINVNIDDGQLVAVVGLVGAGKSSLLAALLGEMARTQGRVTLKGTTAYVPQEAWIQNMTLKDNILYGSQFRTRRYRKVIKACQLTPDLAILSAGDQTEIGQRGINLSGGQKQRVSLARAVYSNSNVYLLDDPLSAVDSHVGKAIFDKVISHDGLLKGKTRVLVTHGIHWLPKVDKIIVMDNGRITEMGSYDQLLENNGAFSRFLNTYLLKGDSDDDESDEEVRLIKQHIRERFDQVTSDGLTSDDNIVMDELTKGFGHKKSLRRRTISTTSAATVESLMSLSQSSPKCDEEQRFHSGRLITEETTKEGVVSWRVYFGYMKAMGVGATILAVSLLAASQAIGAFLNFWIDFWTTDVEMDQAINVTAQTNSTMDYIQDFTDKNIYYLTTYFIIGLAQGIAMFLFVFLYLFRMVRASKYFHSSMLDCILRSPMSFYDTTPIGRVLNRFSSDLDVIDDRLPRTFRLLLYYFSVLLLTFIVIGIQTPQFLIALAPAGVLFIILLKFYLPTARQLKRIESVTRSPVYNHFGETITGASVIRAYGSVDRFIQESERRVDTNLAFYHGANGASRWIGIASESLSNTLVLVAALFTVLSPTVTGSDAGLSLTYASQIVFGIAVCVYSVSEMEMNIVSAERVSEYTELPAEAEWDNPAHHPHDSWPDDGTVKFKNYTTRYRPGLELVLNGVNCEIHSGEKVGIVGRTGAGKSSLVLALFRLTEAASGSITIDQRRIADLGLHDLRPRITILPQDPVIFSDSIRANLDPSNRFSDEAVWRALESAHLKQYVSGQQNNIYHECGEGGLNLSAGQRQLVCLGRALLHKNKILILDEATAAVDMETDDLIQQTIKMEFEECTVLTIAHRLNTIMDYDRVMVLDKGLIVEFDRPQTLLTDKDTVFYSMAKDADLVDWFDTENKLR</sequence>
<dbReference type="FunFam" id="1.20.1560.10:FF:000010">
    <property type="entry name" value="Multidrug resistance-associated ABC transporter"/>
    <property type="match status" value="1"/>
</dbReference>
<reference evidence="15 16" key="1">
    <citation type="journal article" date="2017" name="Nat. Ecol. Evol.">
        <title>Scallop genome provides insights into evolution of bilaterian karyotype and development.</title>
        <authorList>
            <person name="Wang S."/>
            <person name="Zhang J."/>
            <person name="Jiao W."/>
            <person name="Li J."/>
            <person name="Xun X."/>
            <person name="Sun Y."/>
            <person name="Guo X."/>
            <person name="Huan P."/>
            <person name="Dong B."/>
            <person name="Zhang L."/>
            <person name="Hu X."/>
            <person name="Sun X."/>
            <person name="Wang J."/>
            <person name="Zhao C."/>
            <person name="Wang Y."/>
            <person name="Wang D."/>
            <person name="Huang X."/>
            <person name="Wang R."/>
            <person name="Lv J."/>
            <person name="Li Y."/>
            <person name="Zhang Z."/>
            <person name="Liu B."/>
            <person name="Lu W."/>
            <person name="Hui Y."/>
            <person name="Liang J."/>
            <person name="Zhou Z."/>
            <person name="Hou R."/>
            <person name="Li X."/>
            <person name="Liu Y."/>
            <person name="Li H."/>
            <person name="Ning X."/>
            <person name="Lin Y."/>
            <person name="Zhao L."/>
            <person name="Xing Q."/>
            <person name="Dou J."/>
            <person name="Li Y."/>
            <person name="Mao J."/>
            <person name="Guo H."/>
            <person name="Dou H."/>
            <person name="Li T."/>
            <person name="Mu C."/>
            <person name="Jiang W."/>
            <person name="Fu Q."/>
            <person name="Fu X."/>
            <person name="Miao Y."/>
            <person name="Liu J."/>
            <person name="Yu Q."/>
            <person name="Li R."/>
            <person name="Liao H."/>
            <person name="Li X."/>
            <person name="Kong Y."/>
            <person name="Jiang Z."/>
            <person name="Chourrout D."/>
            <person name="Li R."/>
            <person name="Bao Z."/>
        </authorList>
    </citation>
    <scope>NUCLEOTIDE SEQUENCE [LARGE SCALE GENOMIC DNA]</scope>
    <source>
        <strain evidence="15 16">PY_sf001</strain>
    </source>
</reference>
<dbReference type="SUPFAM" id="SSF52540">
    <property type="entry name" value="P-loop containing nucleoside triphosphate hydrolases"/>
    <property type="match status" value="2"/>
</dbReference>
<evidence type="ECO:0000256" key="9">
    <source>
        <dbReference type="ARBA" id="ARBA00023136"/>
    </source>
</evidence>
<feature type="transmembrane region" description="Helical" evidence="12">
    <location>
        <begin position="45"/>
        <end position="66"/>
    </location>
</feature>
<keyword evidence="6" id="KW-0547">Nucleotide-binding</keyword>
<dbReference type="CDD" id="cd03250">
    <property type="entry name" value="ABCC_MRP_domain1"/>
    <property type="match status" value="1"/>
</dbReference>
<dbReference type="GO" id="GO:0015431">
    <property type="term" value="F:ABC-type glutathione S-conjugate transporter activity"/>
    <property type="evidence" value="ECO:0007669"/>
    <property type="project" value="UniProtKB-EC"/>
</dbReference>
<accession>A0A210R3H5</accession>
<comment type="subcellular location">
    <subcellularLocation>
        <location evidence="1">Vacuole membrane</location>
        <topology evidence="1">Multi-pass membrane protein</topology>
    </subcellularLocation>
</comment>
<dbReference type="PROSITE" id="PS50929">
    <property type="entry name" value="ABC_TM1F"/>
    <property type="match status" value="2"/>
</dbReference>
<dbReference type="InterPro" id="IPR027417">
    <property type="entry name" value="P-loop_NTPase"/>
</dbReference>
<organism evidence="15 16">
    <name type="scientific">Mizuhopecten yessoensis</name>
    <name type="common">Japanese scallop</name>
    <name type="synonym">Patinopecten yessoensis</name>
    <dbReference type="NCBI Taxonomy" id="6573"/>
    <lineage>
        <taxon>Eukaryota</taxon>
        <taxon>Metazoa</taxon>
        <taxon>Spiralia</taxon>
        <taxon>Lophotrochozoa</taxon>
        <taxon>Mollusca</taxon>
        <taxon>Bivalvia</taxon>
        <taxon>Autobranchia</taxon>
        <taxon>Pteriomorphia</taxon>
        <taxon>Pectinida</taxon>
        <taxon>Pectinoidea</taxon>
        <taxon>Pectinidae</taxon>
        <taxon>Mizuhopecten</taxon>
    </lineage>
</organism>
<gene>
    <name evidence="15" type="ORF">KP79_PYT23100</name>
</gene>
<evidence type="ECO:0000256" key="4">
    <source>
        <dbReference type="ARBA" id="ARBA00022692"/>
    </source>
</evidence>
<dbReference type="EC" id="7.6.2.3" evidence="10"/>
<feature type="transmembrane region" description="Helical" evidence="12">
    <location>
        <begin position="119"/>
        <end position="139"/>
    </location>
</feature>
<dbReference type="InterPro" id="IPR050173">
    <property type="entry name" value="ABC_transporter_C-like"/>
</dbReference>
<dbReference type="FunFam" id="1.20.1560.10:FF:000006">
    <property type="entry name" value="ATP-binding cassette, sub-family C (CFTR/MRP), member 9"/>
    <property type="match status" value="1"/>
</dbReference>
<evidence type="ECO:0000256" key="7">
    <source>
        <dbReference type="ARBA" id="ARBA00022840"/>
    </source>
</evidence>
<feature type="transmembrane region" description="Helical" evidence="12">
    <location>
        <begin position="461"/>
        <end position="480"/>
    </location>
</feature>
<evidence type="ECO:0000256" key="3">
    <source>
        <dbReference type="ARBA" id="ARBA00022448"/>
    </source>
</evidence>
<dbReference type="Gene3D" id="3.40.50.300">
    <property type="entry name" value="P-loop containing nucleotide triphosphate hydrolases"/>
    <property type="match status" value="2"/>
</dbReference>
<feature type="domain" description="ABC transmembrane type-1" evidence="14">
    <location>
        <begin position="1008"/>
        <end position="1304"/>
    </location>
</feature>
<dbReference type="PROSITE" id="PS00211">
    <property type="entry name" value="ABC_TRANSPORTER_1"/>
    <property type="match status" value="2"/>
</dbReference>
<feature type="transmembrane region" description="Helical" evidence="12">
    <location>
        <begin position="1279"/>
        <end position="1299"/>
    </location>
</feature>
<evidence type="ECO:0000313" key="15">
    <source>
        <dbReference type="EMBL" id="OWF55505.1"/>
    </source>
</evidence>
<dbReference type="PANTHER" id="PTHR24223">
    <property type="entry name" value="ATP-BINDING CASSETTE SUB-FAMILY C"/>
    <property type="match status" value="1"/>
</dbReference>
<feature type="transmembrane region" description="Helical" evidence="12">
    <location>
        <begin position="180"/>
        <end position="200"/>
    </location>
</feature>
<evidence type="ECO:0000256" key="8">
    <source>
        <dbReference type="ARBA" id="ARBA00022989"/>
    </source>
</evidence>